<evidence type="ECO:0000256" key="5">
    <source>
        <dbReference type="ARBA" id="ARBA00051067"/>
    </source>
</evidence>
<dbReference type="OMA" id="NGINIHL"/>
<protein>
    <recommendedName>
        <fullName evidence="2">soluble epoxide hydrolase</fullName>
        <ecNumber evidence="2">3.3.2.10</ecNumber>
    </recommendedName>
</protein>
<keyword evidence="3" id="KW-0378">Hydrolase</keyword>
<comment type="pathway">
    <text evidence="1">Secondary metabolite biosynthesis; terpenoid biosynthesis.</text>
</comment>
<dbReference type="PRINTS" id="PR00412">
    <property type="entry name" value="EPOXHYDRLASE"/>
</dbReference>
<keyword evidence="10" id="KW-1185">Reference proteome</keyword>
<dbReference type="EnsemblPlants" id="Kaladp0030s0076.1.v1.1">
    <property type="protein sequence ID" value="Kaladp0030s0076.1.v1.1"/>
    <property type="gene ID" value="Kaladp0030s0076.v1.1"/>
</dbReference>
<dbReference type="Gramene" id="Kaladp0030s0076.1.v1.1">
    <property type="protein sequence ID" value="Kaladp0030s0076.1.v1.1"/>
    <property type="gene ID" value="Kaladp0030s0076.v1.1"/>
</dbReference>
<evidence type="ECO:0000259" key="8">
    <source>
        <dbReference type="Pfam" id="PF00561"/>
    </source>
</evidence>
<dbReference type="FunFam" id="3.40.50.1820:FF:000161">
    <property type="entry name" value="Epoxide hydrolase"/>
    <property type="match status" value="1"/>
</dbReference>
<proteinExistence type="inferred from homology"/>
<evidence type="ECO:0000256" key="1">
    <source>
        <dbReference type="ARBA" id="ARBA00004721"/>
    </source>
</evidence>
<dbReference type="Proteomes" id="UP000594263">
    <property type="component" value="Unplaced"/>
</dbReference>
<evidence type="ECO:0000256" key="7">
    <source>
        <dbReference type="ARBA" id="ARBA00093212"/>
    </source>
</evidence>
<dbReference type="InterPro" id="IPR029058">
    <property type="entry name" value="AB_hydrolase_fold"/>
</dbReference>
<dbReference type="PANTHER" id="PTHR43329">
    <property type="entry name" value="EPOXIDE HYDROLASE"/>
    <property type="match status" value="1"/>
</dbReference>
<dbReference type="Pfam" id="PF00561">
    <property type="entry name" value="Abhydrolase_1"/>
    <property type="match status" value="1"/>
</dbReference>
<dbReference type="SUPFAM" id="SSF53474">
    <property type="entry name" value="alpha/beta-Hydrolases"/>
    <property type="match status" value="1"/>
</dbReference>
<comment type="similarity">
    <text evidence="4">Belongs to the AB hydrolase superfamily. Epoxide hydrolase family.</text>
</comment>
<feature type="domain" description="AB hydrolase-1" evidence="8">
    <location>
        <begin position="26"/>
        <end position="146"/>
    </location>
</feature>
<sequence>MNEIQHTKIHTNGIDLHVASIGRGQPILFLHGFPELWYSWRHQMLALSSLGYRAIAPDLRGYGDSDAPPSAQSYTVLHIIGDLVGLLDALGIGQVLLVGHDWGAIIAWWFCLIRSERVKALVNLSVPFLRRHPVKKPVEIFRGLLGDDYYVCRFQQPEEAEGEFARAGTEKIIKKFFASRDPLPPVVPKAIGFGVSRKSQRPLPSWLSIEDLNYYVSEFDKSGFTGGLNYYRAWDLSWELTAPWHGQQVRVPVKFIVGDMDTVYHIPGMKEYIHGQGFKQDVPLLEEVVIMEGVAHYLNQEKPEEVSRHIYDFCKKFEVPLPRL</sequence>
<dbReference type="AlphaFoldDB" id="A0A7N0TAG2"/>
<evidence type="ECO:0000256" key="6">
    <source>
        <dbReference type="ARBA" id="ARBA00058358"/>
    </source>
</evidence>
<evidence type="ECO:0000313" key="9">
    <source>
        <dbReference type="EnsemblPlants" id="Kaladp0030s0076.1.v1.1"/>
    </source>
</evidence>
<dbReference type="InterPro" id="IPR000073">
    <property type="entry name" value="AB_hydrolase_1"/>
</dbReference>
<reference evidence="9" key="1">
    <citation type="submission" date="2021-01" db="UniProtKB">
        <authorList>
            <consortium name="EnsemblPlants"/>
        </authorList>
    </citation>
    <scope>IDENTIFICATION</scope>
</reference>
<comment type="function">
    <text evidence="6">Epoxide hydrolase involved in the biosynthesis of cucurbitacin and mogroside tetracyclic triterpene natural products (e.g. siamenoside I and mogrosides IV, V and VI). Cucurbitacins have cytotoxic properties and exhibit deterrent taste as a defense barrier against herbivores. Mogrosides are nonsugar highly oxygenated compounds used as high-intensity zero-calorie sweeteners; they also possess pharmacological properties such as regulating immunity, lowering blood sugar and lipid levels, protecting the liver, and acting as antioxidants and antitumor agents. Catalyzes the hydrolysis of aromatic epoxide-containing substrates, such as the conversion of 24,25-epoxycucurbitadienol to 24,25-dihydroxycucurbitadienol.</text>
</comment>
<evidence type="ECO:0000256" key="3">
    <source>
        <dbReference type="ARBA" id="ARBA00022801"/>
    </source>
</evidence>
<dbReference type="InterPro" id="IPR000639">
    <property type="entry name" value="Epox_hydrolase-like"/>
</dbReference>
<evidence type="ECO:0000313" key="10">
    <source>
        <dbReference type="Proteomes" id="UP000594263"/>
    </source>
</evidence>
<dbReference type="EC" id="3.3.2.10" evidence="2"/>
<name>A0A7N0TAG2_KALFE</name>
<comment type="catalytic activity">
    <reaction evidence="5">
        <text>an epoxide + H2O = an ethanediol</text>
        <dbReference type="Rhea" id="RHEA:19037"/>
        <dbReference type="ChEBI" id="CHEBI:15377"/>
        <dbReference type="ChEBI" id="CHEBI:32955"/>
        <dbReference type="ChEBI" id="CHEBI:140594"/>
        <dbReference type="EC" id="3.3.2.10"/>
    </reaction>
    <physiologicalReaction direction="left-to-right" evidence="5">
        <dbReference type="Rhea" id="RHEA:19038"/>
    </physiologicalReaction>
</comment>
<dbReference type="GO" id="GO:0004301">
    <property type="term" value="F:epoxide hydrolase activity"/>
    <property type="evidence" value="ECO:0007669"/>
    <property type="project" value="UniProtKB-EC"/>
</dbReference>
<dbReference type="Gene3D" id="3.40.50.1820">
    <property type="entry name" value="alpha/beta hydrolase"/>
    <property type="match status" value="1"/>
</dbReference>
<accession>A0A7N0TAG2</accession>
<evidence type="ECO:0000256" key="4">
    <source>
        <dbReference type="ARBA" id="ARBA00038334"/>
    </source>
</evidence>
<comment type="catalytic activity">
    <reaction evidence="7">
        <text>(24S)-24,25-epoxycucurbitadienol + H2O = (24R)-24,25-dihydroxycucurbitadienol</text>
        <dbReference type="Rhea" id="RHEA:81855"/>
        <dbReference type="ChEBI" id="CHEBI:15377"/>
        <dbReference type="ChEBI" id="CHEBI:229949"/>
        <dbReference type="ChEBI" id="CHEBI:229950"/>
    </reaction>
    <physiologicalReaction direction="left-to-right" evidence="7">
        <dbReference type="Rhea" id="RHEA:81856"/>
    </physiologicalReaction>
</comment>
<evidence type="ECO:0000256" key="2">
    <source>
        <dbReference type="ARBA" id="ARBA00013006"/>
    </source>
</evidence>
<organism evidence="9 10">
    <name type="scientific">Kalanchoe fedtschenkoi</name>
    <name type="common">Lavender scallops</name>
    <name type="synonym">South American air plant</name>
    <dbReference type="NCBI Taxonomy" id="63787"/>
    <lineage>
        <taxon>Eukaryota</taxon>
        <taxon>Viridiplantae</taxon>
        <taxon>Streptophyta</taxon>
        <taxon>Embryophyta</taxon>
        <taxon>Tracheophyta</taxon>
        <taxon>Spermatophyta</taxon>
        <taxon>Magnoliopsida</taxon>
        <taxon>eudicotyledons</taxon>
        <taxon>Gunneridae</taxon>
        <taxon>Pentapetalae</taxon>
        <taxon>Saxifragales</taxon>
        <taxon>Crassulaceae</taxon>
        <taxon>Kalanchoe</taxon>
    </lineage>
</organism>